<dbReference type="AlphaFoldDB" id="A0A938BL23"/>
<feature type="domain" description="HIT" evidence="4">
    <location>
        <begin position="6"/>
        <end position="114"/>
    </location>
</feature>
<dbReference type="SUPFAM" id="SSF54197">
    <property type="entry name" value="HIT-like"/>
    <property type="match status" value="1"/>
</dbReference>
<evidence type="ECO:0000259" key="4">
    <source>
        <dbReference type="PROSITE" id="PS51084"/>
    </source>
</evidence>
<dbReference type="InterPro" id="IPR036265">
    <property type="entry name" value="HIT-like_sf"/>
</dbReference>
<dbReference type="Proteomes" id="UP000748308">
    <property type="component" value="Unassembled WGS sequence"/>
</dbReference>
<evidence type="ECO:0000313" key="5">
    <source>
        <dbReference type="EMBL" id="MBM3316604.1"/>
    </source>
</evidence>
<proteinExistence type="predicted"/>
<dbReference type="CDD" id="cd01276">
    <property type="entry name" value="PKCI_related"/>
    <property type="match status" value="1"/>
</dbReference>
<dbReference type="PRINTS" id="PR00332">
    <property type="entry name" value="HISTRIAD"/>
</dbReference>
<evidence type="ECO:0000313" key="6">
    <source>
        <dbReference type="Proteomes" id="UP000748308"/>
    </source>
</evidence>
<dbReference type="InterPro" id="IPR011146">
    <property type="entry name" value="HIT-like"/>
</dbReference>
<accession>A0A938BL23</accession>
<dbReference type="InterPro" id="IPR019808">
    <property type="entry name" value="Histidine_triad_CS"/>
</dbReference>
<dbReference type="EMBL" id="VGIY01000025">
    <property type="protein sequence ID" value="MBM3316604.1"/>
    <property type="molecule type" value="Genomic_DNA"/>
</dbReference>
<evidence type="ECO:0000256" key="3">
    <source>
        <dbReference type="PROSITE-ProRule" id="PRU00464"/>
    </source>
</evidence>
<dbReference type="Pfam" id="PF01230">
    <property type="entry name" value="HIT"/>
    <property type="match status" value="1"/>
</dbReference>
<evidence type="ECO:0000256" key="1">
    <source>
        <dbReference type="PIRSR" id="PIRSR601310-1"/>
    </source>
</evidence>
<dbReference type="PROSITE" id="PS51084">
    <property type="entry name" value="HIT_2"/>
    <property type="match status" value="1"/>
</dbReference>
<dbReference type="Gene3D" id="3.30.428.10">
    <property type="entry name" value="HIT-like"/>
    <property type="match status" value="1"/>
</dbReference>
<feature type="active site" description="Tele-AMP-histidine intermediate" evidence="1">
    <location>
        <position position="100"/>
    </location>
</feature>
<dbReference type="GO" id="GO:0003824">
    <property type="term" value="F:catalytic activity"/>
    <property type="evidence" value="ECO:0007669"/>
    <property type="project" value="InterPro"/>
</dbReference>
<dbReference type="PANTHER" id="PTHR23089">
    <property type="entry name" value="HISTIDINE TRIAD HIT PROTEIN"/>
    <property type="match status" value="1"/>
</dbReference>
<feature type="short sequence motif" description="Histidine triad motif" evidence="2 3">
    <location>
        <begin position="98"/>
        <end position="102"/>
    </location>
</feature>
<gene>
    <name evidence="5" type="ORF">FJY75_02005</name>
</gene>
<reference evidence="5" key="1">
    <citation type="submission" date="2019-03" db="EMBL/GenBank/DDBJ databases">
        <title>Lake Tanganyika Metagenome-Assembled Genomes (MAGs).</title>
        <authorList>
            <person name="Tran P."/>
        </authorList>
    </citation>
    <scope>NUCLEOTIDE SEQUENCE</scope>
    <source>
        <strain evidence="5">M_DeepCast_400m_m2_100</strain>
    </source>
</reference>
<dbReference type="PROSITE" id="PS00892">
    <property type="entry name" value="HIT_1"/>
    <property type="match status" value="1"/>
</dbReference>
<organism evidence="5 6">
    <name type="scientific">Eiseniibacteriota bacterium</name>
    <dbReference type="NCBI Taxonomy" id="2212470"/>
    <lineage>
        <taxon>Bacteria</taxon>
        <taxon>Candidatus Eiseniibacteriota</taxon>
    </lineage>
</organism>
<comment type="caution">
    <text evidence="5">The sequence shown here is derived from an EMBL/GenBank/DDBJ whole genome shotgun (WGS) entry which is preliminary data.</text>
</comment>
<evidence type="ECO:0000256" key="2">
    <source>
        <dbReference type="PIRSR" id="PIRSR601310-3"/>
    </source>
</evidence>
<sequence>MASECVFCRIAAGELPAEKLFEDDHLLAFRDLHPAAPQHVLLIPKEHIASFDDLQPEQDECLGRLLRVAGGVAARLGLTGGYRLVGNCGPDAGQAVGHLHVHLLGGRGLGWPPG</sequence>
<protein>
    <submittedName>
        <fullName evidence="5">Histidine triad nucleotide-binding protein</fullName>
    </submittedName>
</protein>
<name>A0A938BL23_UNCEI</name>
<dbReference type="InterPro" id="IPR001310">
    <property type="entry name" value="Histidine_triad_HIT"/>
</dbReference>